<sequence length="280" mass="32087">MVNILIVNPSVNMRLAAMEMKMYGANVKFAYSSDIPASSAERVFYFLSSVNICFTTEIQGEMEREDRVYLFKRNIFSRFKIMGFKKNMEMSYPELSVGTFTDLLLFKRSVLRNDESQEHVGMIQYTSFNDVLANNRDSFIITSRIVGQGSESVCIWETDFDLASTFNKDYFVFFANNRRIEAYAAGDKLVTIGRGSGDKHLEALTALIPMISKFSFKKESEKSVLRNFNPWLVSVSGASGYLINDYSFGHLSVSMPSAWYDRFANFINSHTMDKKQKQDF</sequence>
<accession>V2QJ04</accession>
<gene>
    <name evidence="1" type="ORF">N508_000829</name>
</gene>
<keyword evidence="2" id="KW-1185">Reference proteome</keyword>
<dbReference type="Proteomes" id="UP000017429">
    <property type="component" value="Chromosome"/>
</dbReference>
<proteinExistence type="predicted"/>
<organism evidence="1 2">
    <name type="scientific">Mucispirillum schaedleri ASF457</name>
    <dbReference type="NCBI Taxonomy" id="1379858"/>
    <lineage>
        <taxon>Bacteria</taxon>
        <taxon>Pseudomonadati</taxon>
        <taxon>Deferribacterota</taxon>
        <taxon>Deferribacteres</taxon>
        <taxon>Deferribacterales</taxon>
        <taxon>Mucispirillaceae</taxon>
        <taxon>Mucispirillum</taxon>
    </lineage>
</organism>
<dbReference type="eggNOG" id="ENOG50329DZ">
    <property type="taxonomic scope" value="Bacteria"/>
</dbReference>
<reference evidence="1" key="1">
    <citation type="journal article" date="2014" name="Genome Announc.">
        <title>Draft genome sequences of the altered schaedler flora, a defined bacterial community from gnotobiotic mice.</title>
        <authorList>
            <person name="Wannemuehler M.J."/>
            <person name="Overstreet A.M."/>
            <person name="Ward D.V."/>
            <person name="Phillips G.J."/>
        </authorList>
    </citation>
    <scope>NUCLEOTIDE SEQUENCE</scope>
    <source>
        <strain evidence="1">ASF457</strain>
    </source>
</reference>
<evidence type="ECO:0000313" key="2">
    <source>
        <dbReference type="Proteomes" id="UP000017429"/>
    </source>
</evidence>
<reference evidence="1" key="2">
    <citation type="submission" date="2022-05" db="EMBL/GenBank/DDBJ databases">
        <authorList>
            <person name="Proctor A.L."/>
            <person name="Phillips G.J."/>
            <person name="Wannemuehler M.J."/>
        </authorList>
    </citation>
    <scope>NUCLEOTIDE SEQUENCE</scope>
    <source>
        <strain evidence="1">ASF457</strain>
    </source>
</reference>
<dbReference type="RefSeq" id="WP_023275134.1">
    <property type="nucleotide sequence ID" value="NZ_CP097562.1"/>
</dbReference>
<dbReference type="KEGG" id="msch:N508_000829"/>
<protein>
    <submittedName>
        <fullName evidence="1">Uncharacterized protein</fullName>
    </submittedName>
</protein>
<dbReference type="EMBL" id="CP097562">
    <property type="protein sequence ID" value="USF23762.1"/>
    <property type="molecule type" value="Genomic_DNA"/>
</dbReference>
<dbReference type="AlphaFoldDB" id="V2QJ04"/>
<name>V2QJ04_9BACT</name>
<reference evidence="1" key="3">
    <citation type="submission" date="2022-06" db="EMBL/GenBank/DDBJ databases">
        <title>Resources to Facilitate Use of the Altered Schaedler Flora (ASF) Mouse Model to Study Microbiome Function.</title>
        <authorList>
            <person name="Proctor A."/>
            <person name="Parvinroo S."/>
            <person name="Richie T."/>
            <person name="Jia X."/>
            <person name="Lee S.T.M."/>
            <person name="Karp P.D."/>
            <person name="Paley S."/>
            <person name="Kostic A.D."/>
            <person name="Pierre J.F."/>
            <person name="Wannemuehler M.J."/>
            <person name="Phillips G.J."/>
        </authorList>
    </citation>
    <scope>NUCLEOTIDE SEQUENCE</scope>
    <source>
        <strain evidence="1">ASF457</strain>
    </source>
</reference>
<evidence type="ECO:0000313" key="1">
    <source>
        <dbReference type="EMBL" id="USF23762.1"/>
    </source>
</evidence>